<evidence type="ECO:0000313" key="2">
    <source>
        <dbReference type="EMBL" id="HIU49489.1"/>
    </source>
</evidence>
<dbReference type="AlphaFoldDB" id="A0A9D1S6W5"/>
<gene>
    <name evidence="2" type="ORF">IAD22_00530</name>
</gene>
<reference evidence="2" key="2">
    <citation type="journal article" date="2021" name="PeerJ">
        <title>Extensive microbial diversity within the chicken gut microbiome revealed by metagenomics and culture.</title>
        <authorList>
            <person name="Gilroy R."/>
            <person name="Ravi A."/>
            <person name="Getino M."/>
            <person name="Pursley I."/>
            <person name="Horton D.L."/>
            <person name="Alikhan N.F."/>
            <person name="Baker D."/>
            <person name="Gharbi K."/>
            <person name="Hall N."/>
            <person name="Watson M."/>
            <person name="Adriaenssens E.M."/>
            <person name="Foster-Nyarko E."/>
            <person name="Jarju S."/>
            <person name="Secka A."/>
            <person name="Antonio M."/>
            <person name="Oren A."/>
            <person name="Chaudhuri R.R."/>
            <person name="La Ragione R."/>
            <person name="Hildebrand F."/>
            <person name="Pallen M.J."/>
        </authorList>
    </citation>
    <scope>NUCLEOTIDE SEQUENCE</scope>
    <source>
        <strain evidence="2">ChiGjej1B1-1684</strain>
    </source>
</reference>
<reference evidence="2" key="1">
    <citation type="submission" date="2020-10" db="EMBL/GenBank/DDBJ databases">
        <authorList>
            <person name="Gilroy R."/>
        </authorList>
    </citation>
    <scope>NUCLEOTIDE SEQUENCE</scope>
    <source>
        <strain evidence="2">ChiGjej1B1-1684</strain>
    </source>
</reference>
<accession>A0A9D1S6W5</accession>
<sequence>MKIKKIISGMIAASIMTAAIFSANAALTAEGTYNGIRYGGELQVHISSSGSYVKGITNRLAGGYGFTGVKVTASGKLQEGSLTEYFTNVSKSSSSVGSQAVVTLKSEDVGGGIKTVDSAQGQHYVTSPATAYITTTY</sequence>
<comment type="caution">
    <text evidence="2">The sequence shown here is derived from an EMBL/GenBank/DDBJ whole genome shotgun (WGS) entry which is preliminary data.</text>
</comment>
<dbReference type="EMBL" id="DVNG01000007">
    <property type="protein sequence ID" value="HIU49489.1"/>
    <property type="molecule type" value="Genomic_DNA"/>
</dbReference>
<organism evidence="2 3">
    <name type="scientific">Candidatus Limousia pullorum</name>
    <dbReference type="NCBI Taxonomy" id="2840860"/>
    <lineage>
        <taxon>Bacteria</taxon>
        <taxon>Bacillati</taxon>
        <taxon>Bacillota</taxon>
        <taxon>Clostridia</taxon>
        <taxon>Eubacteriales</taxon>
        <taxon>Oscillospiraceae</taxon>
        <taxon>Oscillospiraceae incertae sedis</taxon>
        <taxon>Candidatus Limousia</taxon>
    </lineage>
</organism>
<keyword evidence="1" id="KW-0732">Signal</keyword>
<dbReference type="Proteomes" id="UP000824118">
    <property type="component" value="Unassembled WGS sequence"/>
</dbReference>
<protein>
    <submittedName>
        <fullName evidence="2">Uncharacterized protein</fullName>
    </submittedName>
</protein>
<evidence type="ECO:0000313" key="3">
    <source>
        <dbReference type="Proteomes" id="UP000824118"/>
    </source>
</evidence>
<name>A0A9D1S6W5_9FIRM</name>
<evidence type="ECO:0000256" key="1">
    <source>
        <dbReference type="SAM" id="SignalP"/>
    </source>
</evidence>
<feature type="signal peptide" evidence="1">
    <location>
        <begin position="1"/>
        <end position="25"/>
    </location>
</feature>
<feature type="chain" id="PRO_5038789454" evidence="1">
    <location>
        <begin position="26"/>
        <end position="137"/>
    </location>
</feature>
<proteinExistence type="predicted"/>